<keyword evidence="1" id="KW-0732">Signal</keyword>
<protein>
    <submittedName>
        <fullName evidence="2">Uncharacterized protein</fullName>
    </submittedName>
</protein>
<accession>A0A124GN11</accession>
<evidence type="ECO:0000256" key="1">
    <source>
        <dbReference type="SAM" id="SignalP"/>
    </source>
</evidence>
<organism evidence="2">
    <name type="scientific">Picea glauca</name>
    <name type="common">White spruce</name>
    <name type="synonym">Pinus glauca</name>
    <dbReference type="NCBI Taxonomy" id="3330"/>
    <lineage>
        <taxon>Eukaryota</taxon>
        <taxon>Viridiplantae</taxon>
        <taxon>Streptophyta</taxon>
        <taxon>Embryophyta</taxon>
        <taxon>Tracheophyta</taxon>
        <taxon>Spermatophyta</taxon>
        <taxon>Pinopsida</taxon>
        <taxon>Pinidae</taxon>
        <taxon>Conifers I</taxon>
        <taxon>Pinales</taxon>
        <taxon>Pinaceae</taxon>
        <taxon>Picea</taxon>
    </lineage>
</organism>
<reference evidence="2" key="1">
    <citation type="journal article" date="2015" name="Genome Biol. Evol.">
        <title>Organellar Genomes of White Spruce (Picea glauca): Assembly and Annotation.</title>
        <authorList>
            <person name="Jackman S.D."/>
            <person name="Warren R.L."/>
            <person name="Gibb E.A."/>
            <person name="Vandervalk B.P."/>
            <person name="Mohamadi H."/>
            <person name="Chu J."/>
            <person name="Raymond A."/>
            <person name="Pleasance S."/>
            <person name="Coope R."/>
            <person name="Wildung M.R."/>
            <person name="Ritland C.E."/>
            <person name="Bousquet J."/>
            <person name="Jones S.J."/>
            <person name="Bohlmann J."/>
            <person name="Birol I."/>
        </authorList>
    </citation>
    <scope>NUCLEOTIDE SEQUENCE [LARGE SCALE GENOMIC DNA]</scope>
    <source>
        <tissue evidence="2">Flushing bud</tissue>
    </source>
</reference>
<sequence length="60" mass="7373">MLPRPEHLCPELTAFLLQLWWKCCCSVFELTKYDLLYLGRYMEWSRSSNWMENSVIYLYT</sequence>
<gene>
    <name evidence="2" type="ORF">ABT39_MTgene5531</name>
</gene>
<keyword evidence="2" id="KW-0496">Mitochondrion</keyword>
<feature type="chain" id="PRO_5007172441" evidence="1">
    <location>
        <begin position="26"/>
        <end position="60"/>
    </location>
</feature>
<name>A0A124GN11_PICGL</name>
<comment type="caution">
    <text evidence="2">The sequence shown here is derived from an EMBL/GenBank/DDBJ whole genome shotgun (WGS) entry which is preliminary data.</text>
</comment>
<dbReference type="AlphaFoldDB" id="A0A124GN11"/>
<proteinExistence type="predicted"/>
<dbReference type="EMBL" id="LKAM01000007">
    <property type="protein sequence ID" value="KUM47346.1"/>
    <property type="molecule type" value="Genomic_DNA"/>
</dbReference>
<feature type="signal peptide" evidence="1">
    <location>
        <begin position="1"/>
        <end position="25"/>
    </location>
</feature>
<geneLocation type="mitochondrion" evidence="2"/>
<evidence type="ECO:0000313" key="2">
    <source>
        <dbReference type="EMBL" id="KUM47346.1"/>
    </source>
</evidence>